<proteinExistence type="predicted"/>
<evidence type="ECO:0000313" key="2">
    <source>
        <dbReference type="Proteomes" id="UP000323717"/>
    </source>
</evidence>
<organism evidence="1 2">
    <name type="scientific">Bacteroides ovatus</name>
    <dbReference type="NCBI Taxonomy" id="28116"/>
    <lineage>
        <taxon>Bacteria</taxon>
        <taxon>Pseudomonadati</taxon>
        <taxon>Bacteroidota</taxon>
        <taxon>Bacteroidia</taxon>
        <taxon>Bacteroidales</taxon>
        <taxon>Bacteroidaceae</taxon>
        <taxon>Bacteroides</taxon>
    </lineage>
</organism>
<dbReference type="EMBL" id="VWLE01000166">
    <property type="protein sequence ID" value="KAA3951398.1"/>
    <property type="molecule type" value="Genomic_DNA"/>
</dbReference>
<accession>A0A5M5C1X7</accession>
<sequence>MEINREQTLSIFCELVDRLRSKREFEIIEATYSRLRKHGFISSVEDFIDGKLVEGSIEEALLFRFHLAFMKSRTVDNFLEPDEVKGTPCTLEELIKLF</sequence>
<name>A0A5M5C1X7_BACOV</name>
<comment type="caution">
    <text evidence="1">The sequence shown here is derived from an EMBL/GenBank/DDBJ whole genome shotgun (WGS) entry which is preliminary data.</text>
</comment>
<reference evidence="1 2" key="1">
    <citation type="journal article" date="2019" name="Nat. Med.">
        <title>A library of human gut bacterial isolates paired with longitudinal multiomics data enables mechanistic microbiome research.</title>
        <authorList>
            <person name="Poyet M."/>
            <person name="Groussin M."/>
            <person name="Gibbons S.M."/>
            <person name="Avila-Pacheco J."/>
            <person name="Jiang X."/>
            <person name="Kearney S.M."/>
            <person name="Perrotta A.R."/>
            <person name="Berdy B."/>
            <person name="Zhao S."/>
            <person name="Lieberman T.D."/>
            <person name="Swanson P.K."/>
            <person name="Smith M."/>
            <person name="Roesemann S."/>
            <person name="Alexander J.E."/>
            <person name="Rich S.A."/>
            <person name="Livny J."/>
            <person name="Vlamakis H."/>
            <person name="Clish C."/>
            <person name="Bullock K."/>
            <person name="Deik A."/>
            <person name="Scott J."/>
            <person name="Pierce K.A."/>
            <person name="Xavier R.J."/>
            <person name="Alm E.J."/>
        </authorList>
    </citation>
    <scope>NUCLEOTIDE SEQUENCE [LARGE SCALE GENOMIC DNA]</scope>
    <source>
        <strain evidence="1 2">BIOML-A163</strain>
    </source>
</reference>
<gene>
    <name evidence="1" type="ORF">F3D71_12865</name>
</gene>
<evidence type="ECO:0000313" key="1">
    <source>
        <dbReference type="EMBL" id="KAA3951398.1"/>
    </source>
</evidence>
<dbReference type="AlphaFoldDB" id="A0A5M5C1X7"/>
<protein>
    <submittedName>
        <fullName evidence="1">Uncharacterized protein</fullName>
    </submittedName>
</protein>
<dbReference type="Proteomes" id="UP000323717">
    <property type="component" value="Unassembled WGS sequence"/>
</dbReference>